<dbReference type="Pfam" id="PF13460">
    <property type="entry name" value="NAD_binding_10"/>
    <property type="match status" value="1"/>
</dbReference>
<protein>
    <submittedName>
        <fullName evidence="2">NAD(P)H-binding protein</fullName>
    </submittedName>
</protein>
<gene>
    <name evidence="2" type="ORF">ACH4TF_09280</name>
</gene>
<dbReference type="RefSeq" id="WP_346429052.1">
    <property type="nucleotide sequence ID" value="NZ_JBEYAG010000003.1"/>
</dbReference>
<dbReference type="Gene3D" id="3.40.50.720">
    <property type="entry name" value="NAD(P)-binding Rossmann-like Domain"/>
    <property type="match status" value="1"/>
</dbReference>
<evidence type="ECO:0000259" key="1">
    <source>
        <dbReference type="Pfam" id="PF13460"/>
    </source>
</evidence>
<dbReference type="Gene3D" id="3.90.25.10">
    <property type="entry name" value="UDP-galactose 4-epimerase, domain 1"/>
    <property type="match status" value="1"/>
</dbReference>
<dbReference type="Proteomes" id="UP001611162">
    <property type="component" value="Unassembled WGS sequence"/>
</dbReference>
<evidence type="ECO:0000313" key="2">
    <source>
        <dbReference type="EMBL" id="MFI0910639.1"/>
    </source>
</evidence>
<proteinExistence type="predicted"/>
<dbReference type="EMBL" id="JBIRRB010000003">
    <property type="protein sequence ID" value="MFI0910639.1"/>
    <property type="molecule type" value="Genomic_DNA"/>
</dbReference>
<sequence length="283" mass="30472">MATMSDRKIVVLGGTGKTGRRVVKGLRERGAKVRAASRSGEVRFDWDDTDTWEPALAGSDTAYLVDRQDKPGEWDAEAQIRDLTKRAVDLGVRRLVVLQARVTDTVGGKSLVAGERAVRESGAEWTLLRPNWFAQNFDEGVLLDGILAGELALPAGSGREPFVDAEDVAAVAVTALLEDGHGGQVHELSGPRALGFDEAVGEIARATGRAVRYTPVSHEDYVAELVSYDVAEDYALFVADLVATIRDGRNATPTDTVQRVLGRPPRDFSEFVARAAATGVWNG</sequence>
<dbReference type="PANTHER" id="PTHR43162">
    <property type="match status" value="1"/>
</dbReference>
<name>A0ABW7SZH0_9ACTN</name>
<keyword evidence="3" id="KW-1185">Reference proteome</keyword>
<dbReference type="InterPro" id="IPR051604">
    <property type="entry name" value="Ergot_Alk_Oxidoreductase"/>
</dbReference>
<dbReference type="InterPro" id="IPR016040">
    <property type="entry name" value="NAD(P)-bd_dom"/>
</dbReference>
<dbReference type="PANTHER" id="PTHR43162:SF1">
    <property type="entry name" value="PRESTALK A DIFFERENTIATION PROTEIN A"/>
    <property type="match status" value="1"/>
</dbReference>
<reference evidence="2 3" key="1">
    <citation type="submission" date="2024-10" db="EMBL/GenBank/DDBJ databases">
        <title>The Natural Products Discovery Center: Release of the First 8490 Sequenced Strains for Exploring Actinobacteria Biosynthetic Diversity.</title>
        <authorList>
            <person name="Kalkreuter E."/>
            <person name="Kautsar S.A."/>
            <person name="Yang D."/>
            <person name="Bader C.D."/>
            <person name="Teijaro C.N."/>
            <person name="Fluegel L."/>
            <person name="Davis C.M."/>
            <person name="Simpson J.R."/>
            <person name="Lauterbach L."/>
            <person name="Steele A.D."/>
            <person name="Gui C."/>
            <person name="Meng S."/>
            <person name="Li G."/>
            <person name="Viehrig K."/>
            <person name="Ye F."/>
            <person name="Su P."/>
            <person name="Kiefer A.F."/>
            <person name="Nichols A."/>
            <person name="Cepeda A.J."/>
            <person name="Yan W."/>
            <person name="Fan B."/>
            <person name="Jiang Y."/>
            <person name="Adhikari A."/>
            <person name="Zheng C.-J."/>
            <person name="Schuster L."/>
            <person name="Cowan T.M."/>
            <person name="Smanski M.J."/>
            <person name="Chevrette M.G."/>
            <person name="De Carvalho L.P.S."/>
            <person name="Shen B."/>
        </authorList>
    </citation>
    <scope>NUCLEOTIDE SEQUENCE [LARGE SCALE GENOMIC DNA]</scope>
    <source>
        <strain evidence="2 3">NPDC020979</strain>
    </source>
</reference>
<organism evidence="2 3">
    <name type="scientific">Streptomyces abikoensis</name>
    <dbReference type="NCBI Taxonomy" id="97398"/>
    <lineage>
        <taxon>Bacteria</taxon>
        <taxon>Bacillati</taxon>
        <taxon>Actinomycetota</taxon>
        <taxon>Actinomycetes</taxon>
        <taxon>Kitasatosporales</taxon>
        <taxon>Streptomycetaceae</taxon>
        <taxon>Streptomyces</taxon>
    </lineage>
</organism>
<feature type="domain" description="NAD(P)-binding" evidence="1">
    <location>
        <begin position="13"/>
        <end position="178"/>
    </location>
</feature>
<dbReference type="InterPro" id="IPR036291">
    <property type="entry name" value="NAD(P)-bd_dom_sf"/>
</dbReference>
<dbReference type="SUPFAM" id="SSF51735">
    <property type="entry name" value="NAD(P)-binding Rossmann-fold domains"/>
    <property type="match status" value="1"/>
</dbReference>
<accession>A0ABW7SZH0</accession>
<evidence type="ECO:0000313" key="3">
    <source>
        <dbReference type="Proteomes" id="UP001611162"/>
    </source>
</evidence>
<comment type="caution">
    <text evidence="2">The sequence shown here is derived from an EMBL/GenBank/DDBJ whole genome shotgun (WGS) entry which is preliminary data.</text>
</comment>